<dbReference type="OrthoDB" id="9149087at2"/>
<comment type="caution">
    <text evidence="2">The sequence shown here is derived from an EMBL/GenBank/DDBJ whole genome shotgun (WGS) entry which is preliminary data.</text>
</comment>
<name>A0A3N7HVI2_9BURK</name>
<reference evidence="2 3" key="2">
    <citation type="submission" date="2018-12" db="EMBL/GenBank/DDBJ databases">
        <title>Rhizobacter gummiphilus sp. nov., a rubber-degrading bacterium isolated from the soil of a botanical garden in Japan.</title>
        <authorList>
            <person name="Shunsuke S.S."/>
        </authorList>
    </citation>
    <scope>NUCLEOTIDE SEQUENCE [LARGE SCALE GENOMIC DNA]</scope>
    <source>
        <strain evidence="2 3">S-16</strain>
    </source>
</reference>
<dbReference type="RefSeq" id="WP_124539004.1">
    <property type="nucleotide sequence ID" value="NZ_QUSW01000001.1"/>
</dbReference>
<dbReference type="SUPFAM" id="SSF56935">
    <property type="entry name" value="Porins"/>
    <property type="match status" value="1"/>
</dbReference>
<dbReference type="AlphaFoldDB" id="A0A3N7HVI2"/>
<gene>
    <name evidence="2" type="ORF">DZC73_04680</name>
</gene>
<accession>A0A3N7HVI2</accession>
<dbReference type="Proteomes" id="UP000267464">
    <property type="component" value="Unassembled WGS sequence"/>
</dbReference>
<proteinExistence type="predicted"/>
<organism evidence="2 3">
    <name type="scientific">Piscinibacter terrae</name>
    <dbReference type="NCBI Taxonomy" id="2496871"/>
    <lineage>
        <taxon>Bacteria</taxon>
        <taxon>Pseudomonadati</taxon>
        <taxon>Pseudomonadota</taxon>
        <taxon>Betaproteobacteria</taxon>
        <taxon>Burkholderiales</taxon>
        <taxon>Sphaerotilaceae</taxon>
        <taxon>Piscinibacter</taxon>
    </lineage>
</organism>
<evidence type="ECO:0000313" key="2">
    <source>
        <dbReference type="EMBL" id="RQP26324.1"/>
    </source>
</evidence>
<keyword evidence="3" id="KW-1185">Reference proteome</keyword>
<evidence type="ECO:0000313" key="3">
    <source>
        <dbReference type="Proteomes" id="UP000267464"/>
    </source>
</evidence>
<sequence length="413" mass="44090">MPQKMRAAQWMLNPLALAAGLVFAQVAVAEDGGSPWYIGASQAFNHDNNVFRRAYGGTLPVVSDTTSSTGLLGGIDQPFGRQRFYANGTAAMNRHKNQDQLDNTSYGLNLGLDWSSIERLSGSVTFGARQSLANYGDVNATSTTEKNLQKSRDVAATVRYGVESSLGIEGGVNHNAIDYSLADDLRTVRQNGANVGVRWGGGRALSVLVGVRTSQAKYPTVATSATTFDSDTVDRRDIDATVTYAPTGLSVLTATLRGTHETHSLAGRQNFSGFTGAVTWDYHLTGKINLRAALNRDTGTATTFLQYTPIVITPVGPVLGSPETLRIDANRLSTTAMLDAGYEVTSKIGLTANLRRLSSSTGSSGDDTLTAYGFGVSYQPTRTLKLGCSTNRETRSGVYSDNTYGCNAQLTFQ</sequence>
<feature type="chain" id="PRO_5017945540" description="Beta-barrel porin 2" evidence="1">
    <location>
        <begin position="30"/>
        <end position="413"/>
    </location>
</feature>
<evidence type="ECO:0008006" key="4">
    <source>
        <dbReference type="Google" id="ProtNLM"/>
    </source>
</evidence>
<dbReference type="EMBL" id="QUSW01000001">
    <property type="protein sequence ID" value="RQP26324.1"/>
    <property type="molecule type" value="Genomic_DNA"/>
</dbReference>
<protein>
    <recommendedName>
        <fullName evidence="4">Beta-barrel porin 2</fullName>
    </recommendedName>
</protein>
<keyword evidence="1" id="KW-0732">Signal</keyword>
<reference evidence="2 3" key="1">
    <citation type="submission" date="2018-08" db="EMBL/GenBank/DDBJ databases">
        <authorList>
            <person name="Khan S.A."/>
            <person name="Jeon C.O."/>
            <person name="Chun B.H."/>
            <person name="Jeong S.E."/>
        </authorList>
    </citation>
    <scope>NUCLEOTIDE SEQUENCE [LARGE SCALE GENOMIC DNA]</scope>
    <source>
        <strain evidence="2 3">S-16</strain>
    </source>
</reference>
<feature type="signal peptide" evidence="1">
    <location>
        <begin position="1"/>
        <end position="29"/>
    </location>
</feature>
<evidence type="ECO:0000256" key="1">
    <source>
        <dbReference type="SAM" id="SignalP"/>
    </source>
</evidence>